<protein>
    <submittedName>
        <fullName evidence="8">RNA exonuclease 3</fullName>
    </submittedName>
</protein>
<dbReference type="CDD" id="cd06145">
    <property type="entry name" value="REX1_like"/>
    <property type="match status" value="1"/>
</dbReference>
<keyword evidence="4" id="KW-0378">Hydrolase</keyword>
<keyword evidence="3" id="KW-0540">Nuclease</keyword>
<evidence type="ECO:0000256" key="5">
    <source>
        <dbReference type="ARBA" id="ARBA00022839"/>
    </source>
</evidence>
<proteinExistence type="inferred from homology"/>
<evidence type="ECO:0000256" key="6">
    <source>
        <dbReference type="ARBA" id="ARBA00023242"/>
    </source>
</evidence>
<keyword evidence="9" id="KW-1185">Reference proteome</keyword>
<evidence type="ECO:0000256" key="4">
    <source>
        <dbReference type="ARBA" id="ARBA00022801"/>
    </source>
</evidence>
<keyword evidence="6" id="KW-0539">Nucleus</keyword>
<keyword evidence="5 8" id="KW-0269">Exonuclease</keyword>
<dbReference type="SMART" id="SM00479">
    <property type="entry name" value="EXOIII"/>
    <property type="match status" value="1"/>
</dbReference>
<dbReference type="InterPro" id="IPR034922">
    <property type="entry name" value="REX1-like_exo"/>
</dbReference>
<reference evidence="8" key="1">
    <citation type="submission" date="2020-05" db="EMBL/GenBank/DDBJ databases">
        <title>Phylogenomic resolution of chytrid fungi.</title>
        <authorList>
            <person name="Stajich J.E."/>
            <person name="Amses K."/>
            <person name="Simmons R."/>
            <person name="Seto K."/>
            <person name="Myers J."/>
            <person name="Bonds A."/>
            <person name="Quandt C.A."/>
            <person name="Barry K."/>
            <person name="Liu P."/>
            <person name="Grigoriev I."/>
            <person name="Longcore J.E."/>
            <person name="James T.Y."/>
        </authorList>
    </citation>
    <scope>NUCLEOTIDE SEQUENCE</scope>
    <source>
        <strain evidence="8">JEL0379</strain>
    </source>
</reference>
<dbReference type="GO" id="GO:0005634">
    <property type="term" value="C:nucleus"/>
    <property type="evidence" value="ECO:0007669"/>
    <property type="project" value="UniProtKB-SubCell"/>
</dbReference>
<gene>
    <name evidence="8" type="primary">REX3</name>
    <name evidence="8" type="ORF">HDU87_008130</name>
</gene>
<dbReference type="GO" id="GO:0004527">
    <property type="term" value="F:exonuclease activity"/>
    <property type="evidence" value="ECO:0007669"/>
    <property type="project" value="UniProtKB-KW"/>
</dbReference>
<evidence type="ECO:0000313" key="9">
    <source>
        <dbReference type="Proteomes" id="UP001212152"/>
    </source>
</evidence>
<dbReference type="Proteomes" id="UP001212152">
    <property type="component" value="Unassembled WGS sequence"/>
</dbReference>
<sequence>MMMPTYLRMEQQRLHHRLRLQSHLPRSTVKPASNNAAAPAPVHPSRIKASASAIINVGEPPILKPNLNCRVPLKTRQKVVEAFYKEFRRIYAPFLAQRPTAAHQHAVKQETKLLAESTHMGYQGHALAIIKRLQARPLATSDKDVGIDGVYKPIAPPLSTELSEAEKSSINALVCSEETLVKLGYPFPSETSDEKPAEEEEMPDPRIQCNRCDQRFIPAFSLDPADAIACRFHWGYVRTVMHLGDKQRKWSCCQKPVSDEGCAEGPHVFKEEETALLHKRIPFKRFPPSSPSSPFMVGLDCEMSYTTGGMELTRVTVLPYIAAPTKNTEPRPRPPPLIDELVRTSCPVLDLNTRWSGIESLESAKYDIDTIRDRLSKLIGSDTIIVGHGLENDLKAMRMFHMRVIDTAHLFPHPRGLPLRHPLRLLAQKVLGRFIQVQGAKLGHDSAEDAEACLDLVRARIQKGGTVRF</sequence>
<dbReference type="InterPro" id="IPR013520">
    <property type="entry name" value="Ribonucl_H"/>
</dbReference>
<dbReference type="PANTHER" id="PTHR12801:SF115">
    <property type="entry name" value="FI18136P1-RELATED"/>
    <property type="match status" value="1"/>
</dbReference>
<feature type="domain" description="Exonuclease" evidence="7">
    <location>
        <begin position="295"/>
        <end position="466"/>
    </location>
</feature>
<dbReference type="EMBL" id="JADGJQ010000080">
    <property type="protein sequence ID" value="KAJ3172270.1"/>
    <property type="molecule type" value="Genomic_DNA"/>
</dbReference>
<evidence type="ECO:0000256" key="3">
    <source>
        <dbReference type="ARBA" id="ARBA00022722"/>
    </source>
</evidence>
<dbReference type="InterPro" id="IPR012337">
    <property type="entry name" value="RNaseH-like_sf"/>
</dbReference>
<dbReference type="GO" id="GO:0010629">
    <property type="term" value="P:negative regulation of gene expression"/>
    <property type="evidence" value="ECO:0007669"/>
    <property type="project" value="UniProtKB-ARBA"/>
</dbReference>
<name>A0AAD5TD32_9FUNG</name>
<dbReference type="GO" id="GO:0003676">
    <property type="term" value="F:nucleic acid binding"/>
    <property type="evidence" value="ECO:0007669"/>
    <property type="project" value="InterPro"/>
</dbReference>
<accession>A0AAD5TD32</accession>
<evidence type="ECO:0000256" key="1">
    <source>
        <dbReference type="ARBA" id="ARBA00004123"/>
    </source>
</evidence>
<dbReference type="SUPFAM" id="SSF53098">
    <property type="entry name" value="Ribonuclease H-like"/>
    <property type="match status" value="1"/>
</dbReference>
<dbReference type="FunFam" id="3.30.420.10:FF:000031">
    <property type="entry name" value="RNA exonuclease 1"/>
    <property type="match status" value="1"/>
</dbReference>
<evidence type="ECO:0000259" key="7">
    <source>
        <dbReference type="SMART" id="SM00479"/>
    </source>
</evidence>
<comment type="subcellular location">
    <subcellularLocation>
        <location evidence="1">Nucleus</location>
    </subcellularLocation>
</comment>
<comment type="caution">
    <text evidence="8">The sequence shown here is derived from an EMBL/GenBank/DDBJ whole genome shotgun (WGS) entry which is preliminary data.</text>
</comment>
<dbReference type="InterPro" id="IPR047021">
    <property type="entry name" value="REXO1/3/4-like"/>
</dbReference>
<dbReference type="Gene3D" id="3.30.420.10">
    <property type="entry name" value="Ribonuclease H-like superfamily/Ribonuclease H"/>
    <property type="match status" value="1"/>
</dbReference>
<dbReference type="InterPro" id="IPR036397">
    <property type="entry name" value="RNaseH_sf"/>
</dbReference>
<dbReference type="AlphaFoldDB" id="A0AAD5TD32"/>
<organism evidence="8 9">
    <name type="scientific">Geranomyces variabilis</name>
    <dbReference type="NCBI Taxonomy" id="109894"/>
    <lineage>
        <taxon>Eukaryota</taxon>
        <taxon>Fungi</taxon>
        <taxon>Fungi incertae sedis</taxon>
        <taxon>Chytridiomycota</taxon>
        <taxon>Chytridiomycota incertae sedis</taxon>
        <taxon>Chytridiomycetes</taxon>
        <taxon>Spizellomycetales</taxon>
        <taxon>Powellomycetaceae</taxon>
        <taxon>Geranomyces</taxon>
    </lineage>
</organism>
<evidence type="ECO:0000256" key="2">
    <source>
        <dbReference type="ARBA" id="ARBA00006357"/>
    </source>
</evidence>
<dbReference type="PANTHER" id="PTHR12801">
    <property type="entry name" value="RNA EXONUCLEASE REXO1 / RECO3 FAMILY MEMBER-RELATED"/>
    <property type="match status" value="1"/>
</dbReference>
<evidence type="ECO:0000313" key="8">
    <source>
        <dbReference type="EMBL" id="KAJ3172270.1"/>
    </source>
</evidence>
<comment type="similarity">
    <text evidence="2">Belongs to the REXO1/REXO3 family.</text>
</comment>